<dbReference type="Gene3D" id="3.90.1200.10">
    <property type="match status" value="1"/>
</dbReference>
<dbReference type="PANTHER" id="PTHR33540:SF2">
    <property type="entry name" value="TRNA THREONYLCARBAMOYLADENOSINE BIOSYNTHESIS PROTEIN TSAE"/>
    <property type="match status" value="1"/>
</dbReference>
<dbReference type="Pfam" id="PF01636">
    <property type="entry name" value="APH"/>
    <property type="match status" value="1"/>
</dbReference>
<dbReference type="InterPro" id="IPR003442">
    <property type="entry name" value="T6A_TsaE"/>
</dbReference>
<dbReference type="InterPro" id="IPR027417">
    <property type="entry name" value="P-loop_NTPase"/>
</dbReference>
<dbReference type="GO" id="GO:0005737">
    <property type="term" value="C:cytoplasm"/>
    <property type="evidence" value="ECO:0007669"/>
    <property type="project" value="UniProtKB-SubCell"/>
</dbReference>
<dbReference type="STRING" id="1336235.GCA_000518785_03748"/>
<evidence type="ECO:0000256" key="5">
    <source>
        <dbReference type="ARBA" id="ARBA00022694"/>
    </source>
</evidence>
<keyword evidence="4" id="KW-0963">Cytoplasm</keyword>
<dbReference type="SUPFAM" id="SSF56112">
    <property type="entry name" value="Protein kinase-like (PK-like)"/>
    <property type="match status" value="1"/>
</dbReference>
<keyword evidence="9" id="KW-0460">Magnesium</keyword>
<name>A0A376AM94_9HYPH</name>
<dbReference type="SUPFAM" id="SSF52540">
    <property type="entry name" value="P-loop containing nucleoside triphosphate hydrolases"/>
    <property type="match status" value="1"/>
</dbReference>
<comment type="subcellular location">
    <subcellularLocation>
        <location evidence="1">Cytoplasm</location>
    </subcellularLocation>
</comment>
<evidence type="ECO:0000259" key="11">
    <source>
        <dbReference type="Pfam" id="PF01636"/>
    </source>
</evidence>
<dbReference type="InterPro" id="IPR012180">
    <property type="entry name" value="Bifunc_ATPase/PTrfase"/>
</dbReference>
<dbReference type="InterPro" id="IPR011009">
    <property type="entry name" value="Kinase-like_dom_sf"/>
</dbReference>
<dbReference type="EMBL" id="UEYP01000009">
    <property type="protein sequence ID" value="SSC68787.1"/>
    <property type="molecule type" value="Genomic_DNA"/>
</dbReference>
<dbReference type="NCBIfam" id="TIGR00150">
    <property type="entry name" value="T6A_YjeE"/>
    <property type="match status" value="1"/>
</dbReference>
<dbReference type="AlphaFoldDB" id="A0A376AM94"/>
<evidence type="ECO:0000256" key="2">
    <source>
        <dbReference type="ARBA" id="ARBA00007599"/>
    </source>
</evidence>
<sequence length="512" mass="57401">MTDTPSSLSLTLATEADTIRLGEELALVVKPGDCVALWGDLGAGKSTLSRALLRAMADDDYLEVPSPTFTLVQNYDLRISVAHFDLYRLADPAELEEIGFADALDTGVCLVEWPDKAGTSLPAKRIDITFGFDVGGGRQVTITAPASKIARIERVLSIRRFLDAHGYTGARRRHLTGDASTRAYEYIYPADGGTRRILMDAPRQPDGPPIRDGKPYSQIVHLAEDVYPFVAIDQALRERGFAAPEIFERDCEAGLLVIEDFGPDTVLDGDGKPIPERYRASVACLAALHATRFERDIQIEAGLVHHVPDYDRTAMKMEAELLIDWHLPWKRDGAPATQAERAEYLAIWDDLIDQLATAEKTLVLRDFHSPNIIWRGEQEGIQRIGLIDFQDAMIGPSAYDLVSIVQDARVTVERDLVDQLMADYLALRRSEPGFNEADFRRAWAIMSAQRACKLNGLWVRLMKRDHKPRYMKHMDRTLWHLSVAFEHEALAPLRDWCARVGIGETESRPQAR</sequence>
<accession>A0A376AM94</accession>
<evidence type="ECO:0000256" key="7">
    <source>
        <dbReference type="ARBA" id="ARBA00022741"/>
    </source>
</evidence>
<dbReference type="InterPro" id="IPR002575">
    <property type="entry name" value="Aminoglycoside_PTrfase"/>
</dbReference>
<evidence type="ECO:0000256" key="10">
    <source>
        <dbReference type="ARBA" id="ARBA00032441"/>
    </source>
</evidence>
<dbReference type="Proteomes" id="UP000254764">
    <property type="component" value="Unassembled WGS sequence"/>
</dbReference>
<keyword evidence="13" id="KW-1185">Reference proteome</keyword>
<dbReference type="GO" id="GO:0002949">
    <property type="term" value="P:tRNA threonylcarbamoyladenosine modification"/>
    <property type="evidence" value="ECO:0007669"/>
    <property type="project" value="InterPro"/>
</dbReference>
<protein>
    <recommendedName>
        <fullName evidence="3">tRNA threonylcarbamoyladenosine biosynthesis protein TsaE</fullName>
    </recommendedName>
    <alternativeName>
        <fullName evidence="10">t(6)A37 threonylcarbamoyladenosine biosynthesis protein TsaE</fullName>
    </alternativeName>
</protein>
<evidence type="ECO:0000256" key="8">
    <source>
        <dbReference type="ARBA" id="ARBA00022840"/>
    </source>
</evidence>
<gene>
    <name evidence="12" type="ORF">RHIZ70_4495</name>
</gene>
<evidence type="ECO:0000256" key="4">
    <source>
        <dbReference type="ARBA" id="ARBA00022490"/>
    </source>
</evidence>
<dbReference type="Pfam" id="PF02367">
    <property type="entry name" value="TsaE"/>
    <property type="match status" value="1"/>
</dbReference>
<evidence type="ECO:0000256" key="6">
    <source>
        <dbReference type="ARBA" id="ARBA00022723"/>
    </source>
</evidence>
<dbReference type="RefSeq" id="WP_115671444.1">
    <property type="nucleotide sequence ID" value="NZ_UEYP01000009.1"/>
</dbReference>
<keyword evidence="5" id="KW-0819">tRNA processing</keyword>
<dbReference type="PANTHER" id="PTHR33540">
    <property type="entry name" value="TRNA THREONYLCARBAMOYLADENOSINE BIOSYNTHESIS PROTEIN TSAE"/>
    <property type="match status" value="1"/>
</dbReference>
<comment type="similarity">
    <text evidence="2">Belongs to the TsaE family.</text>
</comment>
<keyword evidence="8" id="KW-0067">ATP-binding</keyword>
<dbReference type="Gene3D" id="3.30.200.20">
    <property type="entry name" value="Phosphorylase Kinase, domain 1"/>
    <property type="match status" value="1"/>
</dbReference>
<dbReference type="Gene3D" id="3.40.50.300">
    <property type="entry name" value="P-loop containing nucleotide triphosphate hydrolases"/>
    <property type="match status" value="1"/>
</dbReference>
<evidence type="ECO:0000313" key="12">
    <source>
        <dbReference type="EMBL" id="SSC68787.1"/>
    </source>
</evidence>
<keyword evidence="7" id="KW-0547">Nucleotide-binding</keyword>
<evidence type="ECO:0000256" key="3">
    <source>
        <dbReference type="ARBA" id="ARBA00019010"/>
    </source>
</evidence>
<proteinExistence type="inferred from homology"/>
<reference evidence="13" key="1">
    <citation type="submission" date="2018-07" db="EMBL/GenBank/DDBJ databases">
        <authorList>
            <person name="Peiro R."/>
            <person name="Begona"/>
            <person name="Cbmso G."/>
            <person name="Lopez M."/>
            <person name="Gonzalez S."/>
        </authorList>
    </citation>
    <scope>NUCLEOTIDE SEQUENCE [LARGE SCALE GENOMIC DNA]</scope>
</reference>
<dbReference type="OrthoDB" id="9809275at2"/>
<evidence type="ECO:0000256" key="9">
    <source>
        <dbReference type="ARBA" id="ARBA00022842"/>
    </source>
</evidence>
<evidence type="ECO:0000313" key="13">
    <source>
        <dbReference type="Proteomes" id="UP000254764"/>
    </source>
</evidence>
<feature type="domain" description="Aminoglycoside phosphotransferase" evidence="11">
    <location>
        <begin position="175"/>
        <end position="429"/>
    </location>
</feature>
<dbReference type="GO" id="GO:0046872">
    <property type="term" value="F:metal ion binding"/>
    <property type="evidence" value="ECO:0007669"/>
    <property type="project" value="UniProtKB-KW"/>
</dbReference>
<evidence type="ECO:0000256" key="1">
    <source>
        <dbReference type="ARBA" id="ARBA00004496"/>
    </source>
</evidence>
<organism evidence="12 13">
    <name type="scientific">Ciceribacter selenitireducens ATCC BAA-1503</name>
    <dbReference type="NCBI Taxonomy" id="1336235"/>
    <lineage>
        <taxon>Bacteria</taxon>
        <taxon>Pseudomonadati</taxon>
        <taxon>Pseudomonadota</taxon>
        <taxon>Alphaproteobacteria</taxon>
        <taxon>Hyphomicrobiales</taxon>
        <taxon>Rhizobiaceae</taxon>
        <taxon>Ciceribacter</taxon>
    </lineage>
</organism>
<dbReference type="PIRSF" id="PIRSF036599">
    <property type="entry name" value="AtpPhos"/>
    <property type="match status" value="1"/>
</dbReference>
<dbReference type="GO" id="GO:0005524">
    <property type="term" value="F:ATP binding"/>
    <property type="evidence" value="ECO:0007669"/>
    <property type="project" value="UniProtKB-KW"/>
</dbReference>
<keyword evidence="6" id="KW-0479">Metal-binding</keyword>